<dbReference type="AlphaFoldDB" id="A0A143QIU5"/>
<organism evidence="2 3">
    <name type="scientific">Rhodococcoides fascians</name>
    <name type="common">Rhodococcus fascians</name>
    <dbReference type="NCBI Taxonomy" id="1828"/>
    <lineage>
        <taxon>Bacteria</taxon>
        <taxon>Bacillati</taxon>
        <taxon>Actinomycetota</taxon>
        <taxon>Actinomycetes</taxon>
        <taxon>Mycobacteriales</taxon>
        <taxon>Nocardiaceae</taxon>
        <taxon>Rhodococcoides</taxon>
    </lineage>
</organism>
<evidence type="ECO:0000256" key="1">
    <source>
        <dbReference type="SAM" id="MobiDB-lite"/>
    </source>
</evidence>
<feature type="region of interest" description="Disordered" evidence="1">
    <location>
        <begin position="132"/>
        <end position="157"/>
    </location>
</feature>
<reference evidence="3" key="2">
    <citation type="submission" date="2016-04" db="EMBL/GenBank/DDBJ databases">
        <title>Complete Genome and Plasmid Sequences for Rhodococcus fascians D188 and Draft Sequences for Rhodococcus spp. Isolates PBTS 1 and PBTS 2.</title>
        <authorList>
            <person name="Stamer R."/>
            <person name="Vereecke D."/>
            <person name="Zhang Y."/>
            <person name="Schilkey F."/>
            <person name="Devitt N."/>
            <person name="Randall J."/>
        </authorList>
    </citation>
    <scope>NUCLEOTIDE SEQUENCE [LARGE SCALE GENOMIC DNA]</scope>
    <source>
        <strain evidence="3">PBTS2</strain>
    </source>
</reference>
<reference evidence="2 3" key="1">
    <citation type="journal article" date="2016" name="Genome Announc.">
        <title>Complete Genome and Plasmid Sequences for Rhodococcus fascians D188 and Draft Sequences for Rhodococcus Isolates PBTS 1 and PBTS 2.</title>
        <authorList>
            <person name="Stamler R.A."/>
            <person name="Vereecke D."/>
            <person name="Zhang Y."/>
            <person name="Schilkey F."/>
            <person name="Devitt N."/>
            <person name="Randall J.J."/>
        </authorList>
    </citation>
    <scope>NUCLEOTIDE SEQUENCE [LARGE SCALE GENOMIC DNA]</scope>
    <source>
        <strain evidence="2 3">PBTS2</strain>
    </source>
</reference>
<proteinExistence type="predicted"/>
<keyword evidence="3" id="KW-1185">Reference proteome</keyword>
<accession>A0A143QIU5</accession>
<name>A0A143QIU5_RHOFA</name>
<dbReference type="EMBL" id="CP015220">
    <property type="protein sequence ID" value="AMY22849.1"/>
    <property type="molecule type" value="Genomic_DNA"/>
</dbReference>
<dbReference type="KEGG" id="rhs:A3Q41_01545"/>
<protein>
    <submittedName>
        <fullName evidence="2">Uncharacterized protein</fullName>
    </submittedName>
</protein>
<sequence length="212" mass="24002">MRSSEGGCERIVPQHLFSKKFFQGENRSINRSCAICAWSPRDAGGSAWCRGDELGTNLRLTDGCLWTNRIGAQAPTFHPQKSTVVHMVIHRCESMVVGSEMSSDSAQNRRGIDPDSIRNRLEIVFDRRPSRTEAAPITDENGDGADPRDGNRHRRRRCRRTVELSLRALLDARRQLLDLVVDLATLGHFLANLLVRVHHRRVISAERLTDLR</sequence>
<evidence type="ECO:0000313" key="3">
    <source>
        <dbReference type="Proteomes" id="UP000076038"/>
    </source>
</evidence>
<evidence type="ECO:0000313" key="2">
    <source>
        <dbReference type="EMBL" id="AMY22849.1"/>
    </source>
</evidence>
<dbReference type="Proteomes" id="UP000076038">
    <property type="component" value="Chromosome"/>
</dbReference>
<gene>
    <name evidence="2" type="ORF">A3Q41_01545</name>
</gene>